<dbReference type="PANTHER" id="PTHR35569">
    <property type="entry name" value="CYANAMIDE HYDRATASE DDI2-RELATED"/>
    <property type="match status" value="1"/>
</dbReference>
<evidence type="ECO:0000256" key="1">
    <source>
        <dbReference type="SAM" id="SignalP"/>
    </source>
</evidence>
<dbReference type="Proteomes" id="UP001392437">
    <property type="component" value="Unassembled WGS sequence"/>
</dbReference>
<dbReference type="AlphaFoldDB" id="A0AAW0QH61"/>
<name>A0AAW0QH61_9PEZI</name>
<dbReference type="SUPFAM" id="SSF109604">
    <property type="entry name" value="HD-domain/PDEase-like"/>
    <property type="match status" value="1"/>
</dbReference>
<keyword evidence="3" id="KW-1185">Reference proteome</keyword>
<organism evidence="2 3">
    <name type="scientific">Apiospora kogelbergensis</name>
    <dbReference type="NCBI Taxonomy" id="1337665"/>
    <lineage>
        <taxon>Eukaryota</taxon>
        <taxon>Fungi</taxon>
        <taxon>Dikarya</taxon>
        <taxon>Ascomycota</taxon>
        <taxon>Pezizomycotina</taxon>
        <taxon>Sordariomycetes</taxon>
        <taxon>Xylariomycetidae</taxon>
        <taxon>Amphisphaeriales</taxon>
        <taxon>Apiosporaceae</taxon>
        <taxon>Apiospora</taxon>
    </lineage>
</organism>
<evidence type="ECO:0000313" key="2">
    <source>
        <dbReference type="EMBL" id="KAK8105317.1"/>
    </source>
</evidence>
<evidence type="ECO:0008006" key="4">
    <source>
        <dbReference type="Google" id="ProtNLM"/>
    </source>
</evidence>
<protein>
    <recommendedName>
        <fullName evidence="4">HD domain-containing protein</fullName>
    </recommendedName>
</protein>
<comment type="caution">
    <text evidence="2">The sequence shown here is derived from an EMBL/GenBank/DDBJ whole genome shotgun (WGS) entry which is preliminary data.</text>
</comment>
<gene>
    <name evidence="2" type="ORF">PG999_008676</name>
</gene>
<sequence length="295" mass="32580">MAASKLILFLPILLSGVLSTAASPVLLTSSHNASAGPDESSYSNRTIAGVTVIDTPVVRAAHAYAREHSSDFVYNHVMRGWLFGALIWQHHLLLQQGNNITSSGNATNPFDELRDFDIEVHAVAALLHDLGWDQTPHSPFISPDRRFEVDGAIASREFLHHHQANASGDGQLAAEDVTRQWDHRRTQLVWDAIALHTTPTIFPYKESEVRVVGQGILMDFEGPAYGVTEAEYAAVAAQFPRAGFREGVNQTFVWLCASKPQTTYDTMMQPFGDHYVANYSAVGHRVYDMIMSTSD</sequence>
<accession>A0AAW0QH61</accession>
<feature type="signal peptide" evidence="1">
    <location>
        <begin position="1"/>
        <end position="22"/>
    </location>
</feature>
<dbReference type="PANTHER" id="PTHR35569:SF1">
    <property type="entry name" value="CYANAMIDE HYDRATASE DDI2-RELATED"/>
    <property type="match status" value="1"/>
</dbReference>
<proteinExistence type="predicted"/>
<reference evidence="2 3" key="1">
    <citation type="submission" date="2023-01" db="EMBL/GenBank/DDBJ databases">
        <title>Analysis of 21 Apiospora genomes using comparative genomics revels a genus with tremendous synthesis potential of carbohydrate active enzymes and secondary metabolites.</title>
        <authorList>
            <person name="Sorensen T."/>
        </authorList>
    </citation>
    <scope>NUCLEOTIDE SEQUENCE [LARGE SCALE GENOMIC DNA]</scope>
    <source>
        <strain evidence="2 3">CBS 117206</strain>
    </source>
</reference>
<evidence type="ECO:0000313" key="3">
    <source>
        <dbReference type="Proteomes" id="UP001392437"/>
    </source>
</evidence>
<feature type="chain" id="PRO_5043620475" description="HD domain-containing protein" evidence="1">
    <location>
        <begin position="23"/>
        <end position="295"/>
    </location>
</feature>
<keyword evidence="1" id="KW-0732">Signal</keyword>
<dbReference type="EMBL" id="JAQQWP010000008">
    <property type="protein sequence ID" value="KAK8105317.1"/>
    <property type="molecule type" value="Genomic_DNA"/>
</dbReference>